<dbReference type="SUPFAM" id="SSF51735">
    <property type="entry name" value="NAD(P)-binding Rossmann-fold domains"/>
    <property type="match status" value="1"/>
</dbReference>
<dbReference type="Gene3D" id="3.40.50.720">
    <property type="entry name" value="NAD(P)-binding Rossmann-like Domain"/>
    <property type="match status" value="1"/>
</dbReference>
<dbReference type="InterPro" id="IPR002364">
    <property type="entry name" value="Quin_OxRdtase/zeta-crystal_CS"/>
</dbReference>
<dbReference type="InterPro" id="IPR011032">
    <property type="entry name" value="GroES-like_sf"/>
</dbReference>
<evidence type="ECO:0000259" key="3">
    <source>
        <dbReference type="SMART" id="SM00829"/>
    </source>
</evidence>
<accession>A0ABZ0BAV6</accession>
<dbReference type="InterPro" id="IPR020843">
    <property type="entry name" value="ER"/>
</dbReference>
<dbReference type="InterPro" id="IPR013154">
    <property type="entry name" value="ADH-like_N"/>
</dbReference>
<reference evidence="4 5" key="1">
    <citation type="submission" date="2023-09" db="EMBL/GenBank/DDBJ databases">
        <authorList>
            <person name="Rey-Velasco X."/>
        </authorList>
    </citation>
    <scope>NUCLEOTIDE SEQUENCE [LARGE SCALE GENOMIC DNA]</scope>
    <source>
        <strain evidence="4 5">W311</strain>
    </source>
</reference>
<dbReference type="SUPFAM" id="SSF50129">
    <property type="entry name" value="GroES-like"/>
    <property type="match status" value="1"/>
</dbReference>
<dbReference type="PANTHER" id="PTHR11695">
    <property type="entry name" value="ALCOHOL DEHYDROGENASE RELATED"/>
    <property type="match status" value="1"/>
</dbReference>
<dbReference type="Gene3D" id="3.90.180.10">
    <property type="entry name" value="Medium-chain alcohol dehydrogenases, catalytic domain"/>
    <property type="match status" value="1"/>
</dbReference>
<dbReference type="InterPro" id="IPR036291">
    <property type="entry name" value="NAD(P)-bd_dom_sf"/>
</dbReference>
<evidence type="ECO:0000313" key="4">
    <source>
        <dbReference type="EMBL" id="WNO53816.1"/>
    </source>
</evidence>
<dbReference type="Pfam" id="PF08240">
    <property type="entry name" value="ADH_N"/>
    <property type="match status" value="1"/>
</dbReference>
<keyword evidence="5" id="KW-1185">Reference proteome</keyword>
<dbReference type="RefSeq" id="WP_313915641.1">
    <property type="nucleotide sequence ID" value="NZ_CP135076.1"/>
</dbReference>
<keyword evidence="1 4" id="KW-0560">Oxidoreductase</keyword>
<dbReference type="InterPro" id="IPR050700">
    <property type="entry name" value="YIM1/Zinc_Alcohol_DH_Fams"/>
</dbReference>
<dbReference type="CDD" id="cd05289">
    <property type="entry name" value="MDR_like_2"/>
    <property type="match status" value="1"/>
</dbReference>
<sequence length="329" mass="35255">MSSQAPSTGNAAPETSSPKTVTAVRIHRFGGPEALQVEQIAMPGPKDDEVLLRVGAASVNPVDYKIRAGKAPYLKEDQLPAVLGRDVAGTIEACGTRAHYMMRKGDRLFAMLGFDRGAYADHVIVKAAEMVAMPEKLDFPAAAAVPLAGLTAWQGLFRHGGLQRGQRVLIHGGSGGVGHLAVQFAKAKGAHVLTTARGEDADFLREIGADEVIDYKNQRFEEIATDIDLVLDLVAGETQDRSWAVLKRGGIIVSTLAEPDQDRAEAEGKRGTHFLAEVDAGQLQEIADLIEAGRVAPHVARTFPLEEARAAQEALEHEHVRGKIVLTVD</sequence>
<dbReference type="Pfam" id="PF13602">
    <property type="entry name" value="ADH_zinc_N_2"/>
    <property type="match status" value="1"/>
</dbReference>
<feature type="domain" description="Enoyl reductase (ER)" evidence="3">
    <location>
        <begin position="30"/>
        <end position="326"/>
    </location>
</feature>
<evidence type="ECO:0000256" key="1">
    <source>
        <dbReference type="ARBA" id="ARBA00023002"/>
    </source>
</evidence>
<dbReference type="GO" id="GO:0016491">
    <property type="term" value="F:oxidoreductase activity"/>
    <property type="evidence" value="ECO:0007669"/>
    <property type="project" value="UniProtKB-KW"/>
</dbReference>
<proteinExistence type="predicted"/>
<organism evidence="4 5">
    <name type="scientific">Stakelama saccharophila</name>
    <dbReference type="NCBI Taxonomy" id="3075605"/>
    <lineage>
        <taxon>Bacteria</taxon>
        <taxon>Pseudomonadati</taxon>
        <taxon>Pseudomonadota</taxon>
        <taxon>Alphaproteobacteria</taxon>
        <taxon>Sphingomonadales</taxon>
        <taxon>Sphingomonadaceae</taxon>
        <taxon>Stakelama</taxon>
    </lineage>
</organism>
<gene>
    <name evidence="4" type="ORF">RPR59_00725</name>
</gene>
<dbReference type="Proteomes" id="UP001302249">
    <property type="component" value="Chromosome"/>
</dbReference>
<dbReference type="PANTHER" id="PTHR11695:SF294">
    <property type="entry name" value="RETICULON-4-INTERACTING PROTEIN 1, MITOCHONDRIAL"/>
    <property type="match status" value="1"/>
</dbReference>
<dbReference type="EC" id="1.-.-.-" evidence="4"/>
<evidence type="ECO:0000313" key="5">
    <source>
        <dbReference type="Proteomes" id="UP001302249"/>
    </source>
</evidence>
<dbReference type="PROSITE" id="PS01162">
    <property type="entry name" value="QOR_ZETA_CRYSTAL"/>
    <property type="match status" value="1"/>
</dbReference>
<dbReference type="EMBL" id="CP135076">
    <property type="protein sequence ID" value="WNO53816.1"/>
    <property type="molecule type" value="Genomic_DNA"/>
</dbReference>
<feature type="region of interest" description="Disordered" evidence="2">
    <location>
        <begin position="1"/>
        <end position="21"/>
    </location>
</feature>
<protein>
    <submittedName>
        <fullName evidence="4">NADP-dependent oxidoreductase</fullName>
        <ecNumber evidence="4">1.-.-.-</ecNumber>
    </submittedName>
</protein>
<feature type="compositionally biased region" description="Polar residues" evidence="2">
    <location>
        <begin position="1"/>
        <end position="20"/>
    </location>
</feature>
<name>A0ABZ0BAV6_9SPHN</name>
<evidence type="ECO:0000256" key="2">
    <source>
        <dbReference type="SAM" id="MobiDB-lite"/>
    </source>
</evidence>
<dbReference type="SMART" id="SM00829">
    <property type="entry name" value="PKS_ER"/>
    <property type="match status" value="1"/>
</dbReference>